<accession>E6SH49</accession>
<proteinExistence type="predicted"/>
<sequence length="165" mass="17112">MRTRRQGRRRQPPGRGRRYVMAGIVLAALALPLALAGCGGVRAGGGERAGAVSPGAGQGAGEGGAAAVSSASWIGPLVKIQGTIYLLSDEPPVTEERLAGVIARVERKLDHEQDVQDGDSNFLDAGTPIYALQGVDVAEAVAAEYQGRFVVLRPNLDPGETGTLR</sequence>
<gene>
    <name evidence="1" type="ordered locus">Tmar_1604</name>
</gene>
<dbReference type="Proteomes" id="UP000008915">
    <property type="component" value="Chromosome"/>
</dbReference>
<dbReference type="HOGENOM" id="CLU_1609995_0_0_9"/>
<protein>
    <submittedName>
        <fullName evidence="1">Uncharacterized protein</fullName>
    </submittedName>
</protein>
<evidence type="ECO:0000313" key="1">
    <source>
        <dbReference type="EMBL" id="ADU51713.1"/>
    </source>
</evidence>
<dbReference type="OrthoDB" id="2357153at2"/>
<reference evidence="2" key="2">
    <citation type="journal article" date="2010" name="Stand. Genomic Sci.">
        <title>Complete genome sequence of Thermaerobacter marianensis type strain (7p75aT).</title>
        <authorList>
            <person name="Han C."/>
            <person name="Gu W."/>
            <person name="Zhang X."/>
            <person name="Lapidus A."/>
            <person name="Nolan M."/>
            <person name="Copeland A."/>
            <person name="Lucas S."/>
            <person name="Glavina Del Rio T."/>
            <person name="Tice H."/>
            <person name="Cheng J."/>
            <person name="Tapia R."/>
            <person name="Goodwin L."/>
            <person name="Pitluck S."/>
            <person name="Pagani I."/>
            <person name="Ivanova N."/>
            <person name="Mavromatis K."/>
            <person name="Mikhailova N."/>
            <person name="Pati A."/>
            <person name="Chen A."/>
            <person name="Palaniappan K."/>
            <person name="Land M."/>
            <person name="Hauser L."/>
            <person name="Chang Y."/>
            <person name="Jeffries C."/>
            <person name="Schneider S."/>
            <person name="Rohde M."/>
            <person name="Goker M."/>
            <person name="Pukall R."/>
            <person name="Woyke T."/>
            <person name="Bristow J."/>
            <person name="Eisen J."/>
            <person name="Markowitz V."/>
            <person name="Hugenholtz P."/>
            <person name="Kyrpides N."/>
            <person name="Klenk H."/>
            <person name="Detter J."/>
        </authorList>
    </citation>
    <scope>NUCLEOTIDE SEQUENCE [LARGE SCALE GENOMIC DNA]</scope>
    <source>
        <strain evidence="2">ATCC 700841 / DSM 12885 / JCM 10246 / 7p75a</strain>
    </source>
</reference>
<keyword evidence="2" id="KW-1185">Reference proteome</keyword>
<name>E6SH49_THEM7</name>
<dbReference type="AlphaFoldDB" id="E6SH49"/>
<reference evidence="1 2" key="1">
    <citation type="journal article" date="2010" name="Stand. Genomic Sci.">
        <title>Complete genome sequence of Thermaerobacter marianensis type strain (7p75a).</title>
        <authorList>
            <person name="Han C."/>
            <person name="Gu W."/>
            <person name="Zhang X."/>
            <person name="Lapidus A."/>
            <person name="Nolan M."/>
            <person name="Copeland A."/>
            <person name="Lucas S."/>
            <person name="Del Rio T.G."/>
            <person name="Tice H."/>
            <person name="Cheng J.F."/>
            <person name="Tapia R."/>
            <person name="Goodwin L."/>
            <person name="Pitluck S."/>
            <person name="Pagani I."/>
            <person name="Ivanova N."/>
            <person name="Mavromatis K."/>
            <person name="Mikhailova N."/>
            <person name="Pati A."/>
            <person name="Chen A."/>
            <person name="Palaniappan K."/>
            <person name="Land M."/>
            <person name="Hauser L."/>
            <person name="Chang Y.J."/>
            <person name="Jeffries C.D."/>
            <person name="Schneider S."/>
            <person name="Rohde M."/>
            <person name="Goker M."/>
            <person name="Pukall R."/>
            <person name="Woyke T."/>
            <person name="Bristow J."/>
            <person name="Eisen J.A."/>
            <person name="Markowitz V."/>
            <person name="Hugenholtz P."/>
            <person name="Kyrpides N.C."/>
            <person name="Klenk H.P."/>
            <person name="Detter J.C."/>
        </authorList>
    </citation>
    <scope>NUCLEOTIDE SEQUENCE [LARGE SCALE GENOMIC DNA]</scope>
    <source>
        <strain evidence="2">ATCC 700841 / DSM 12885 / JCM 10246 / 7p75a</strain>
    </source>
</reference>
<evidence type="ECO:0000313" key="2">
    <source>
        <dbReference type="Proteomes" id="UP000008915"/>
    </source>
</evidence>
<dbReference type="EMBL" id="CP002344">
    <property type="protein sequence ID" value="ADU51713.1"/>
    <property type="molecule type" value="Genomic_DNA"/>
</dbReference>
<dbReference type="RefSeq" id="WP_013496014.1">
    <property type="nucleotide sequence ID" value="NC_014831.1"/>
</dbReference>
<dbReference type="KEGG" id="tmr:Tmar_1604"/>
<organism evidence="1 2">
    <name type="scientific">Thermaerobacter marianensis (strain ATCC 700841 / DSM 12885 / JCM 10246 / 7p75a)</name>
    <dbReference type="NCBI Taxonomy" id="644966"/>
    <lineage>
        <taxon>Bacteria</taxon>
        <taxon>Bacillati</taxon>
        <taxon>Bacillota</taxon>
        <taxon>Clostridia</taxon>
        <taxon>Eubacteriales</taxon>
        <taxon>Clostridiales Family XVII. Incertae Sedis</taxon>
        <taxon>Thermaerobacter</taxon>
    </lineage>
</organism>